<keyword evidence="2" id="KW-0238">DNA-binding</keyword>
<keyword evidence="3" id="KW-0804">Transcription</keyword>
<dbReference type="AlphaFoldDB" id="A0A1I7JZC0"/>
<dbReference type="Gene3D" id="1.20.120.530">
    <property type="entry name" value="GntR ligand-binding domain-like"/>
    <property type="match status" value="1"/>
</dbReference>
<dbReference type="PANTHER" id="PTHR43537:SF51">
    <property type="entry name" value="HTH-TYPE TRANSCRIPTIONAL REGULATOR LGOR-RELATED"/>
    <property type="match status" value="1"/>
</dbReference>
<dbReference type="Pfam" id="PF00392">
    <property type="entry name" value="GntR"/>
    <property type="match status" value="2"/>
</dbReference>
<dbReference type="RefSeq" id="WP_093556533.1">
    <property type="nucleotide sequence ID" value="NZ_FPBO01000014.1"/>
</dbReference>
<reference evidence="6" key="1">
    <citation type="submission" date="2016-10" db="EMBL/GenBank/DDBJ databases">
        <authorList>
            <person name="Varghese N."/>
            <person name="Submissions S."/>
        </authorList>
    </citation>
    <scope>NUCLEOTIDE SEQUENCE [LARGE SCALE GENOMIC DNA]</scope>
    <source>
        <strain evidence="6">CGMCC 1.11014</strain>
    </source>
</reference>
<gene>
    <name evidence="5" type="ORF">SAMN05216552_101412</name>
</gene>
<accession>A0A1I7JZC0</accession>
<dbReference type="GO" id="GO:0003677">
    <property type="term" value="F:DNA binding"/>
    <property type="evidence" value="ECO:0007669"/>
    <property type="project" value="UniProtKB-KW"/>
</dbReference>
<sequence length="312" mass="35500">MSRTPIVFKKTSNLLLEFIGDELTVGEALPSEQRLATICQASRTVVRNAIGHLQTLRVIDGATGRRVIRPPADEDYFHVEELRSGSERVQQVLMDRVLQRDLQPGAEFSEAELAREADTSTASVREFLTGFARCGLIQKKPRGGWRLRGFDRSFASELADMRQRFEFEAVERFCALQPDDPAHTELAKLIARHEQLKPRMISCYSEFPALDRQFHTFLVGLLGNRFAQGFYDIISFVFHYHYQWEKSGERERTVYALEEHLAVLYALSERDQVKAVRALRKHLDTARETLGAAIGARVKSTDGSPLTGMKKQ</sequence>
<dbReference type="Gene3D" id="1.10.10.10">
    <property type="entry name" value="Winged helix-like DNA-binding domain superfamily/Winged helix DNA-binding domain"/>
    <property type="match status" value="2"/>
</dbReference>
<dbReference type="InterPro" id="IPR036390">
    <property type="entry name" value="WH_DNA-bd_sf"/>
</dbReference>
<dbReference type="SUPFAM" id="SSF48008">
    <property type="entry name" value="GntR ligand-binding domain-like"/>
    <property type="match status" value="1"/>
</dbReference>
<dbReference type="SUPFAM" id="SSF46785">
    <property type="entry name" value="Winged helix' DNA-binding domain"/>
    <property type="match status" value="2"/>
</dbReference>
<dbReference type="InterPro" id="IPR036388">
    <property type="entry name" value="WH-like_DNA-bd_sf"/>
</dbReference>
<dbReference type="InterPro" id="IPR008920">
    <property type="entry name" value="TF_FadR/GntR_C"/>
</dbReference>
<keyword evidence="6" id="KW-1185">Reference proteome</keyword>
<protein>
    <submittedName>
        <fullName evidence="5">Transcriptional regulator, GntR family</fullName>
    </submittedName>
</protein>
<proteinExistence type="predicted"/>
<evidence type="ECO:0000256" key="3">
    <source>
        <dbReference type="ARBA" id="ARBA00023163"/>
    </source>
</evidence>
<evidence type="ECO:0000313" key="5">
    <source>
        <dbReference type="EMBL" id="SFU90568.1"/>
    </source>
</evidence>
<dbReference type="OrthoDB" id="9799812at2"/>
<dbReference type="PANTHER" id="PTHR43537">
    <property type="entry name" value="TRANSCRIPTIONAL REGULATOR, GNTR FAMILY"/>
    <property type="match status" value="1"/>
</dbReference>
<organism evidence="5 6">
    <name type="scientific">Pseudoduganella namucuonensis</name>
    <dbReference type="NCBI Taxonomy" id="1035707"/>
    <lineage>
        <taxon>Bacteria</taxon>
        <taxon>Pseudomonadati</taxon>
        <taxon>Pseudomonadota</taxon>
        <taxon>Betaproteobacteria</taxon>
        <taxon>Burkholderiales</taxon>
        <taxon>Oxalobacteraceae</taxon>
        <taxon>Telluria group</taxon>
        <taxon>Pseudoduganella</taxon>
    </lineage>
</organism>
<evidence type="ECO:0000313" key="6">
    <source>
        <dbReference type="Proteomes" id="UP000199391"/>
    </source>
</evidence>
<dbReference type="InterPro" id="IPR000524">
    <property type="entry name" value="Tscrpt_reg_HTH_GntR"/>
</dbReference>
<keyword evidence="1" id="KW-0805">Transcription regulation</keyword>
<dbReference type="Pfam" id="PF07729">
    <property type="entry name" value="FCD"/>
    <property type="match status" value="1"/>
</dbReference>
<dbReference type="EMBL" id="FPBO01000014">
    <property type="protein sequence ID" value="SFU90568.1"/>
    <property type="molecule type" value="Genomic_DNA"/>
</dbReference>
<evidence type="ECO:0000259" key="4">
    <source>
        <dbReference type="SMART" id="SM00895"/>
    </source>
</evidence>
<feature type="domain" description="GntR C-terminal" evidence="4">
    <location>
        <begin position="157"/>
        <end position="285"/>
    </location>
</feature>
<dbReference type="InterPro" id="IPR011711">
    <property type="entry name" value="GntR_C"/>
</dbReference>
<dbReference type="SMART" id="SM00895">
    <property type="entry name" value="FCD"/>
    <property type="match status" value="1"/>
</dbReference>
<dbReference type="GO" id="GO:0003700">
    <property type="term" value="F:DNA-binding transcription factor activity"/>
    <property type="evidence" value="ECO:0007669"/>
    <property type="project" value="InterPro"/>
</dbReference>
<evidence type="ECO:0000256" key="1">
    <source>
        <dbReference type="ARBA" id="ARBA00023015"/>
    </source>
</evidence>
<dbReference type="STRING" id="1035707.SAMN05216552_101412"/>
<dbReference type="Proteomes" id="UP000199391">
    <property type="component" value="Unassembled WGS sequence"/>
</dbReference>
<evidence type="ECO:0000256" key="2">
    <source>
        <dbReference type="ARBA" id="ARBA00023125"/>
    </source>
</evidence>
<name>A0A1I7JZC0_9BURK</name>